<dbReference type="EMBL" id="MU003695">
    <property type="protein sequence ID" value="KAF2813670.1"/>
    <property type="molecule type" value="Genomic_DNA"/>
</dbReference>
<feature type="compositionally biased region" description="Basic and acidic residues" evidence="1">
    <location>
        <begin position="76"/>
        <end position="112"/>
    </location>
</feature>
<protein>
    <submittedName>
        <fullName evidence="2 4">Uncharacterized protein</fullName>
    </submittedName>
</protein>
<evidence type="ECO:0000313" key="4">
    <source>
        <dbReference type="RefSeq" id="XP_033580634.1"/>
    </source>
</evidence>
<dbReference type="AlphaFoldDB" id="A0A6A6YY15"/>
<keyword evidence="3" id="KW-1185">Reference proteome</keyword>
<evidence type="ECO:0000313" key="2">
    <source>
        <dbReference type="EMBL" id="KAF2813670.1"/>
    </source>
</evidence>
<reference evidence="2 4" key="1">
    <citation type="journal article" date="2020" name="Stud. Mycol.">
        <title>101 Dothideomycetes genomes: a test case for predicting lifestyles and emergence of pathogens.</title>
        <authorList>
            <person name="Haridas S."/>
            <person name="Albert R."/>
            <person name="Binder M."/>
            <person name="Bloem J."/>
            <person name="Labutti K."/>
            <person name="Salamov A."/>
            <person name="Andreopoulos B."/>
            <person name="Baker S."/>
            <person name="Barry K."/>
            <person name="Bills G."/>
            <person name="Bluhm B."/>
            <person name="Cannon C."/>
            <person name="Castanera R."/>
            <person name="Culley D."/>
            <person name="Daum C."/>
            <person name="Ezra D."/>
            <person name="Gonzalez J."/>
            <person name="Henrissat B."/>
            <person name="Kuo A."/>
            <person name="Liang C."/>
            <person name="Lipzen A."/>
            <person name="Lutzoni F."/>
            <person name="Magnuson J."/>
            <person name="Mondo S."/>
            <person name="Nolan M."/>
            <person name="Ohm R."/>
            <person name="Pangilinan J."/>
            <person name="Park H.-J."/>
            <person name="Ramirez L."/>
            <person name="Alfaro M."/>
            <person name="Sun H."/>
            <person name="Tritt A."/>
            <person name="Yoshinaga Y."/>
            <person name="Zwiers L.-H."/>
            <person name="Turgeon B."/>
            <person name="Goodwin S."/>
            <person name="Spatafora J."/>
            <person name="Crous P."/>
            <person name="Grigoriev I."/>
        </authorList>
    </citation>
    <scope>NUCLEOTIDE SEQUENCE</scope>
    <source>
        <strain evidence="2 4">CBS 304.34</strain>
    </source>
</reference>
<reference evidence="4" key="3">
    <citation type="submission" date="2025-04" db="UniProtKB">
        <authorList>
            <consortium name="RefSeq"/>
        </authorList>
    </citation>
    <scope>IDENTIFICATION</scope>
    <source>
        <strain evidence="4">CBS 304.34</strain>
    </source>
</reference>
<organism evidence="2">
    <name type="scientific">Mytilinidion resinicola</name>
    <dbReference type="NCBI Taxonomy" id="574789"/>
    <lineage>
        <taxon>Eukaryota</taxon>
        <taxon>Fungi</taxon>
        <taxon>Dikarya</taxon>
        <taxon>Ascomycota</taxon>
        <taxon>Pezizomycotina</taxon>
        <taxon>Dothideomycetes</taxon>
        <taxon>Pleosporomycetidae</taxon>
        <taxon>Mytilinidiales</taxon>
        <taxon>Mytilinidiaceae</taxon>
        <taxon>Mytilinidion</taxon>
    </lineage>
</organism>
<sequence length="284" mass="31481">MCVEEESRATEDVFHSAHSEGIAHPTIQEKHHPTSKSKGVASSSEPTSSLRSKESGGGGAAHPPVLSGENSVAAQNRREIIADKKPQAKHQQDDQSTEEVAREKLRQLKPKENSPAQAAEKLQPEPPCLNSAHLEGNKGEAGSQRMEIKVDEGDNVGVQDEEELTFFMYTNLAKLVPPRIAERLPPNSPWKHGQKISNHHPDMLLLEHCHLFEPNTEGYPTEEAAMVDIACSLSFARIPIIPRYTPNCVLTLLTRRLLDWQPQIVRTKEVEFKVPKKPEGRGAV</sequence>
<accession>A0A6A6YY15</accession>
<feature type="region of interest" description="Disordered" evidence="1">
    <location>
        <begin position="1"/>
        <end position="144"/>
    </location>
</feature>
<evidence type="ECO:0000313" key="3">
    <source>
        <dbReference type="Proteomes" id="UP000504636"/>
    </source>
</evidence>
<name>A0A6A6YY15_9PEZI</name>
<dbReference type="Proteomes" id="UP000504636">
    <property type="component" value="Unplaced"/>
</dbReference>
<dbReference type="RefSeq" id="XP_033580634.1">
    <property type="nucleotide sequence ID" value="XM_033727096.1"/>
</dbReference>
<evidence type="ECO:0000256" key="1">
    <source>
        <dbReference type="SAM" id="MobiDB-lite"/>
    </source>
</evidence>
<dbReference type="GeneID" id="54467989"/>
<feature type="compositionally biased region" description="Polar residues" evidence="1">
    <location>
        <begin position="36"/>
        <end position="50"/>
    </location>
</feature>
<reference evidence="4" key="2">
    <citation type="submission" date="2020-04" db="EMBL/GenBank/DDBJ databases">
        <authorList>
            <consortium name="NCBI Genome Project"/>
        </authorList>
    </citation>
    <scope>NUCLEOTIDE SEQUENCE</scope>
    <source>
        <strain evidence="4">CBS 304.34</strain>
    </source>
</reference>
<gene>
    <name evidence="2 4" type="ORF">BDZ99DRAFT_553459</name>
</gene>
<feature type="compositionally biased region" description="Basic and acidic residues" evidence="1">
    <location>
        <begin position="1"/>
        <end position="18"/>
    </location>
</feature>
<proteinExistence type="predicted"/>